<comment type="catalytic activity">
    <reaction evidence="1">
        <text>[protein]-peptidylproline (omega=180) = [protein]-peptidylproline (omega=0)</text>
        <dbReference type="Rhea" id="RHEA:16237"/>
        <dbReference type="Rhea" id="RHEA-COMP:10747"/>
        <dbReference type="Rhea" id="RHEA-COMP:10748"/>
        <dbReference type="ChEBI" id="CHEBI:83833"/>
        <dbReference type="ChEBI" id="CHEBI:83834"/>
        <dbReference type="EC" id="5.2.1.8"/>
    </reaction>
</comment>
<proteinExistence type="predicted"/>
<protein>
    <recommendedName>
        <fullName evidence="1">peptidylprolyl isomerase</fullName>
        <ecNumber evidence="1">5.2.1.8</ecNumber>
    </recommendedName>
</protein>
<dbReference type="Gene3D" id="3.10.50.40">
    <property type="match status" value="1"/>
</dbReference>
<name>A4SAP4_OSTLU</name>
<dbReference type="GO" id="GO:0009507">
    <property type="term" value="C:chloroplast"/>
    <property type="evidence" value="ECO:0007669"/>
    <property type="project" value="TreeGrafter"/>
</dbReference>
<dbReference type="KEGG" id="olu:OSTLU_29332"/>
<dbReference type="OrthoDB" id="1902587at2759"/>
<dbReference type="GO" id="GO:0003755">
    <property type="term" value="F:peptidyl-prolyl cis-trans isomerase activity"/>
    <property type="evidence" value="ECO:0007669"/>
    <property type="project" value="UniProtKB-KW"/>
</dbReference>
<dbReference type="Proteomes" id="UP000001568">
    <property type="component" value="Chromosome 20"/>
</dbReference>
<dbReference type="InterPro" id="IPR046357">
    <property type="entry name" value="PPIase_dom_sf"/>
</dbReference>
<dbReference type="PROSITE" id="PS50059">
    <property type="entry name" value="FKBP_PPIASE"/>
    <property type="match status" value="1"/>
</dbReference>
<dbReference type="Gramene" id="ABP00961">
    <property type="protein sequence ID" value="ABP00961"/>
    <property type="gene ID" value="OSTLU_29332"/>
</dbReference>
<sequence length="228" mass="23052">MAPVARAPPVAVTPRRRVACAGTRARDSSDAVGDVARRACLLFAPSVAAALGRRAAFADEASVKIVRDVAGFGAKEATSKSLVLVKYEGTLASDGAVFDTTLGGRVYATSSSGVGSVSIAPAAARPVVVNLSSDAPVPGVPEGLRLGIRGMRVGGTRTFEVPPELGFGSAAARSPYATIPANSALKYEVTLLRLSDTGPDALYAGISRCGLGGASQMSDGCASVEPME</sequence>
<evidence type="ECO:0000259" key="2">
    <source>
        <dbReference type="PROSITE" id="PS50059"/>
    </source>
</evidence>
<evidence type="ECO:0000313" key="3">
    <source>
        <dbReference type="EMBL" id="ABP00961.1"/>
    </source>
</evidence>
<dbReference type="eggNOG" id="ENOG502T02W">
    <property type="taxonomic scope" value="Eukaryota"/>
</dbReference>
<dbReference type="AlphaFoldDB" id="A4SAP4"/>
<dbReference type="RefSeq" id="XP_001422644.1">
    <property type="nucleotide sequence ID" value="XM_001422607.1"/>
</dbReference>
<accession>A4SAP4</accession>
<dbReference type="EMBL" id="CP000600">
    <property type="protein sequence ID" value="ABP00961.1"/>
    <property type="molecule type" value="Genomic_DNA"/>
</dbReference>
<dbReference type="SUPFAM" id="SSF54534">
    <property type="entry name" value="FKBP-like"/>
    <property type="match status" value="1"/>
</dbReference>
<dbReference type="GeneID" id="5006701"/>
<dbReference type="Pfam" id="PF00254">
    <property type="entry name" value="FKBP_C"/>
    <property type="match status" value="1"/>
</dbReference>
<dbReference type="InterPro" id="IPR001179">
    <property type="entry name" value="PPIase_FKBP_dom"/>
</dbReference>
<dbReference type="PANTHER" id="PTHR47598">
    <property type="entry name" value="PEPTIDYL-PROLYL CIS-TRANS ISOMERASE FKBP17-2, CHLOROPLASTIC"/>
    <property type="match status" value="1"/>
</dbReference>
<keyword evidence="1" id="KW-0697">Rotamase</keyword>
<dbReference type="PANTHER" id="PTHR47598:SF1">
    <property type="entry name" value="PEPTIDYL-PROLYL CIS-TRANS ISOMERASE FKBP17-2, CHLOROPLASTIC"/>
    <property type="match status" value="1"/>
</dbReference>
<dbReference type="EC" id="5.2.1.8" evidence="1"/>
<keyword evidence="4" id="KW-1185">Reference proteome</keyword>
<keyword evidence="1 3" id="KW-0413">Isomerase</keyword>
<dbReference type="STRING" id="436017.A4SAP4"/>
<dbReference type="OMA" id="DENCGAI"/>
<gene>
    <name evidence="3" type="primary">FBP17-1</name>
    <name evidence="3" type="ORF">OSTLU_29332</name>
</gene>
<feature type="domain" description="PPIase FKBP-type" evidence="2">
    <location>
        <begin position="80"/>
        <end position="195"/>
    </location>
</feature>
<reference evidence="3 4" key="1">
    <citation type="journal article" date="2007" name="Proc. Natl. Acad. Sci. U.S.A.">
        <title>The tiny eukaryote Ostreococcus provides genomic insights into the paradox of plankton speciation.</title>
        <authorList>
            <person name="Palenik B."/>
            <person name="Grimwood J."/>
            <person name="Aerts A."/>
            <person name="Rouze P."/>
            <person name="Salamov A."/>
            <person name="Putnam N."/>
            <person name="Dupont C."/>
            <person name="Jorgensen R."/>
            <person name="Derelle E."/>
            <person name="Rombauts S."/>
            <person name="Zhou K."/>
            <person name="Otillar R."/>
            <person name="Merchant S.S."/>
            <person name="Podell S."/>
            <person name="Gaasterland T."/>
            <person name="Napoli C."/>
            <person name="Gendler K."/>
            <person name="Manuell A."/>
            <person name="Tai V."/>
            <person name="Vallon O."/>
            <person name="Piganeau G."/>
            <person name="Jancek S."/>
            <person name="Heijde M."/>
            <person name="Jabbari K."/>
            <person name="Bowler C."/>
            <person name="Lohr M."/>
            <person name="Robbens S."/>
            <person name="Werner G."/>
            <person name="Dubchak I."/>
            <person name="Pazour G.J."/>
            <person name="Ren Q."/>
            <person name="Paulsen I."/>
            <person name="Delwiche C."/>
            <person name="Schmutz J."/>
            <person name="Rokhsar D."/>
            <person name="Van de Peer Y."/>
            <person name="Moreau H."/>
            <person name="Grigoriev I.V."/>
        </authorList>
    </citation>
    <scope>NUCLEOTIDE SEQUENCE [LARGE SCALE GENOMIC DNA]</scope>
    <source>
        <strain evidence="3 4">CCE9901</strain>
    </source>
</reference>
<organism evidence="3 4">
    <name type="scientific">Ostreococcus lucimarinus (strain CCE9901)</name>
    <dbReference type="NCBI Taxonomy" id="436017"/>
    <lineage>
        <taxon>Eukaryota</taxon>
        <taxon>Viridiplantae</taxon>
        <taxon>Chlorophyta</taxon>
        <taxon>Mamiellophyceae</taxon>
        <taxon>Mamiellales</taxon>
        <taxon>Bathycoccaceae</taxon>
        <taxon>Ostreococcus</taxon>
    </lineage>
</organism>
<evidence type="ECO:0000256" key="1">
    <source>
        <dbReference type="PROSITE-ProRule" id="PRU00277"/>
    </source>
</evidence>
<dbReference type="HOGENOM" id="CLU_1216487_0_0_1"/>
<evidence type="ECO:0000313" key="4">
    <source>
        <dbReference type="Proteomes" id="UP000001568"/>
    </source>
</evidence>
<dbReference type="InterPro" id="IPR053111">
    <property type="entry name" value="Chloro_FKBP-type_PPIase"/>
</dbReference>